<evidence type="ECO:0000256" key="2">
    <source>
        <dbReference type="ARBA" id="ARBA00006510"/>
    </source>
</evidence>
<evidence type="ECO:0000256" key="3">
    <source>
        <dbReference type="ARBA" id="ARBA00022692"/>
    </source>
</evidence>
<feature type="domain" description="TMC" evidence="8">
    <location>
        <begin position="593"/>
        <end position="699"/>
    </location>
</feature>
<dbReference type="EMBL" id="VTPC01091193">
    <property type="protein sequence ID" value="KAF2879289.1"/>
    <property type="molecule type" value="Genomic_DNA"/>
</dbReference>
<keyword evidence="4 7" id="KW-1133">Transmembrane helix</keyword>
<evidence type="ECO:0000256" key="4">
    <source>
        <dbReference type="ARBA" id="ARBA00022989"/>
    </source>
</evidence>
<evidence type="ECO:0000256" key="7">
    <source>
        <dbReference type="SAM" id="Phobius"/>
    </source>
</evidence>
<keyword evidence="10" id="KW-1185">Reference proteome</keyword>
<feature type="transmembrane region" description="Helical" evidence="7">
    <location>
        <begin position="561"/>
        <end position="587"/>
    </location>
</feature>
<dbReference type="PANTHER" id="PTHR23302:SF43">
    <property type="entry name" value="TMC DOMAIN-CONTAINING PROTEIN"/>
    <property type="match status" value="1"/>
</dbReference>
<feature type="transmembrane region" description="Helical" evidence="7">
    <location>
        <begin position="283"/>
        <end position="304"/>
    </location>
</feature>
<dbReference type="InterPro" id="IPR038900">
    <property type="entry name" value="TMC"/>
</dbReference>
<evidence type="ECO:0000256" key="6">
    <source>
        <dbReference type="SAM" id="MobiDB-lite"/>
    </source>
</evidence>
<protein>
    <recommendedName>
        <fullName evidence="8">TMC domain-containing protein</fullName>
    </recommendedName>
</protein>
<feature type="transmembrane region" description="Helical" evidence="7">
    <location>
        <begin position="493"/>
        <end position="514"/>
    </location>
</feature>
<proteinExistence type="inferred from homology"/>
<feature type="transmembrane region" description="Helical" evidence="7">
    <location>
        <begin position="761"/>
        <end position="785"/>
    </location>
</feature>
<gene>
    <name evidence="9" type="ORF">ILUMI_26881</name>
</gene>
<feature type="transmembrane region" description="Helical" evidence="7">
    <location>
        <begin position="396"/>
        <end position="414"/>
    </location>
</feature>
<name>A0A8K0C585_IGNLU</name>
<feature type="region of interest" description="Disordered" evidence="6">
    <location>
        <begin position="1"/>
        <end position="52"/>
    </location>
</feature>
<feature type="compositionally biased region" description="Basic and acidic residues" evidence="6">
    <location>
        <begin position="1"/>
        <end position="23"/>
    </location>
</feature>
<evidence type="ECO:0000313" key="10">
    <source>
        <dbReference type="Proteomes" id="UP000801492"/>
    </source>
</evidence>
<feature type="transmembrane region" description="Helical" evidence="7">
    <location>
        <begin position="701"/>
        <end position="725"/>
    </location>
</feature>
<organism evidence="9 10">
    <name type="scientific">Ignelater luminosus</name>
    <name type="common">Cucubano</name>
    <name type="synonym">Pyrophorus luminosus</name>
    <dbReference type="NCBI Taxonomy" id="2038154"/>
    <lineage>
        <taxon>Eukaryota</taxon>
        <taxon>Metazoa</taxon>
        <taxon>Ecdysozoa</taxon>
        <taxon>Arthropoda</taxon>
        <taxon>Hexapoda</taxon>
        <taxon>Insecta</taxon>
        <taxon>Pterygota</taxon>
        <taxon>Neoptera</taxon>
        <taxon>Endopterygota</taxon>
        <taxon>Coleoptera</taxon>
        <taxon>Polyphaga</taxon>
        <taxon>Elateriformia</taxon>
        <taxon>Elateroidea</taxon>
        <taxon>Elateridae</taxon>
        <taxon>Agrypninae</taxon>
        <taxon>Pyrophorini</taxon>
        <taxon>Ignelater</taxon>
    </lineage>
</organism>
<reference evidence="9" key="1">
    <citation type="submission" date="2019-08" db="EMBL/GenBank/DDBJ databases">
        <title>The genome of the North American firefly Photinus pyralis.</title>
        <authorList>
            <consortium name="Photinus pyralis genome working group"/>
            <person name="Fallon T.R."/>
            <person name="Sander Lower S.E."/>
            <person name="Weng J.-K."/>
        </authorList>
    </citation>
    <scope>NUCLEOTIDE SEQUENCE</scope>
    <source>
        <strain evidence="9">TRF0915ILg1</strain>
        <tissue evidence="9">Whole body</tissue>
    </source>
</reference>
<dbReference type="Pfam" id="PF07810">
    <property type="entry name" value="TMC"/>
    <property type="match status" value="1"/>
</dbReference>
<keyword evidence="3 7" id="KW-0812">Transmembrane</keyword>
<dbReference type="GO" id="GO:0008381">
    <property type="term" value="F:mechanosensitive monoatomic ion channel activity"/>
    <property type="evidence" value="ECO:0007669"/>
    <property type="project" value="TreeGrafter"/>
</dbReference>
<dbReference type="Proteomes" id="UP000801492">
    <property type="component" value="Unassembled WGS sequence"/>
</dbReference>
<feature type="transmembrane region" description="Helical" evidence="7">
    <location>
        <begin position="657"/>
        <end position="680"/>
    </location>
</feature>
<dbReference type="OrthoDB" id="1936208at2759"/>
<evidence type="ECO:0000259" key="8">
    <source>
        <dbReference type="Pfam" id="PF07810"/>
    </source>
</evidence>
<accession>A0A8K0C585</accession>
<dbReference type="InterPro" id="IPR012496">
    <property type="entry name" value="TMC_dom"/>
</dbReference>
<dbReference type="AlphaFoldDB" id="A0A8K0C585"/>
<evidence type="ECO:0000256" key="1">
    <source>
        <dbReference type="ARBA" id="ARBA00004141"/>
    </source>
</evidence>
<dbReference type="PANTHER" id="PTHR23302">
    <property type="entry name" value="TRANSMEMBRANE CHANNEL-RELATED"/>
    <property type="match status" value="1"/>
</dbReference>
<evidence type="ECO:0000313" key="9">
    <source>
        <dbReference type="EMBL" id="KAF2879289.1"/>
    </source>
</evidence>
<comment type="caution">
    <text evidence="9">The sequence shown here is derived from an EMBL/GenBank/DDBJ whole genome shotgun (WGS) entry which is preliminary data.</text>
</comment>
<feature type="transmembrane region" description="Helical" evidence="7">
    <location>
        <begin position="602"/>
        <end position="620"/>
    </location>
</feature>
<sequence>MSSSRNKDDKNYKMKNMGRKDKVASSQGAGRLLTFELDNDQRPTSSSTNEHEYFRIGSRDNYHETGFNNTEEEQTPSYLHKRRRFDLEYNNPFPSSDYYSSQNIGRYDEIYSYCNSEPVNRHHRTISVHRNTAIKDTRDTCTFRTFPRLLENRRNWMSPADHVMQQVSLEQRANNIANRMEQDAVLMEDTLTSEQLRREALRDMPQCLTVKRIIKKKLNTSVNRHYKRKPLGLYKSLKYRLSMKATKMRNSLKSLAYSFELWYNSLKIIEGHFGSGISTYFKFFRWLFIMNCLITLFVIGFIVVPQLLYINISPAISSSQSKLVIYDNTTNKSNVTSVIVPEPLLKWHNYAFQNNESFTFRDIFTGEGYFTNTILYYGFYTKDVVNIIPNQNYNMSYAYFFTMFCMYLISFIVLSTSMAKSYRRSFIETQGGLKNVYAHKIFCGWDYSIATQEAADLKLSSIYNELKELLNDSIKKAVQVSLKQKCWTFILQLMANAVILILLVGTGYIMWYLLERHSSTNSNSSGTAVITAIIINVIMIVFPALFSYIVRYEDYSNPKTILYITLIRTFFLKTVVIGVFLAFWLTLSKNDNCWETSIGQHIYRLILFDFLFSVVIAAFVEAARHCIYKRLWKGIGVSNFDIAKYTLNLMYNQTLFWVGLYFSPLLSVVVVLKLFCTWYIRRTCVLHFCQPSSKSWRAAQTQTWFLILSFISLVLVLIAHGYIIVNLTTSSCGPFGSYEYIYEIIIKGILQLEQSSTFWKILIYLVKPGTIALILVAMCVIVYYLRAKAYAQKDMVNILKNMLVLEAKDKEFLLENISKVTEGQWQYNLHEQSPENWDSHDNSVSSKAEMKRAKFREDLMEGDAEISSGSENAQLFPRDHSSNDSTNFKRNIYAHRKKYA</sequence>
<dbReference type="GO" id="GO:0005886">
    <property type="term" value="C:plasma membrane"/>
    <property type="evidence" value="ECO:0007669"/>
    <property type="project" value="InterPro"/>
</dbReference>
<keyword evidence="5 7" id="KW-0472">Membrane</keyword>
<evidence type="ECO:0000256" key="5">
    <source>
        <dbReference type="ARBA" id="ARBA00023136"/>
    </source>
</evidence>
<comment type="similarity">
    <text evidence="2">Belongs to the TMC family.</text>
</comment>
<feature type="region of interest" description="Disordered" evidence="6">
    <location>
        <begin position="864"/>
        <end position="900"/>
    </location>
</feature>
<feature type="transmembrane region" description="Helical" evidence="7">
    <location>
        <begin position="526"/>
        <end position="549"/>
    </location>
</feature>
<comment type="subcellular location">
    <subcellularLocation>
        <location evidence="1">Membrane</location>
        <topology evidence="1">Multi-pass membrane protein</topology>
    </subcellularLocation>
</comment>